<dbReference type="AlphaFoldDB" id="A0A0E0UZW1"/>
<evidence type="ECO:0000313" key="1">
    <source>
        <dbReference type="EMBL" id="AEH93856.1"/>
    </source>
</evidence>
<evidence type="ECO:0000313" key="2">
    <source>
        <dbReference type="Proteomes" id="UP000000486"/>
    </source>
</evidence>
<dbReference type="EMBL" id="CP002816">
    <property type="protein sequence ID" value="AEH93856.1"/>
    <property type="molecule type" value="Genomic_DNA"/>
</dbReference>
<dbReference type="InterPro" id="IPR021725">
    <property type="entry name" value="Cdd1"/>
</dbReference>
<protein>
    <recommendedName>
        <fullName evidence="3">Mitomycin resistance protein mcrB</fullName>
    </recommendedName>
</protein>
<name>A0A0E0UZW1_LISMM</name>
<evidence type="ECO:0008006" key="3">
    <source>
        <dbReference type="Google" id="ProtNLM"/>
    </source>
</evidence>
<gene>
    <name evidence="1" type="ordered locus">LMM7_2851</name>
</gene>
<organism evidence="1 2">
    <name type="scientific">Listeria monocytogenes serotype 4a (strain M7)</name>
    <dbReference type="NCBI Taxonomy" id="1030009"/>
    <lineage>
        <taxon>Bacteria</taxon>
        <taxon>Bacillati</taxon>
        <taxon>Bacillota</taxon>
        <taxon>Bacilli</taxon>
        <taxon>Bacillales</taxon>
        <taxon>Listeriaceae</taxon>
        <taxon>Listeria</taxon>
    </lineage>
</organism>
<dbReference type="Gene3D" id="1.10.150.20">
    <property type="entry name" value="5' to 3' exonuclease, C-terminal subdomain"/>
    <property type="match status" value="1"/>
</dbReference>
<dbReference type="KEGG" id="lmq:LMM7_2851"/>
<sequence length="96" mass="11330">MPTDLIKLPGIGKKMVLMLNEIGIEEVADLRGKNPLELYENTCDKRGERMDPCVLYTYRCAVYVAETDEAEQDVDLRKWWNWKDKQHTNERNLKNE</sequence>
<reference evidence="1 2" key="1">
    <citation type="journal article" date="2011" name="J. Bacteriol.">
        <title>Genome sequence of the nonpathogenic Listeria monocytogenes serovar 4a strain M7.</title>
        <authorList>
            <person name="Chen J."/>
            <person name="Xia Y."/>
            <person name="Cheng C."/>
            <person name="Fang C."/>
            <person name="Shan Y."/>
            <person name="Jin G."/>
            <person name="Fang W."/>
        </authorList>
    </citation>
    <scope>NUCLEOTIDE SEQUENCE [LARGE SCALE GENOMIC DNA]</scope>
    <source>
        <strain evidence="1 2">M7</strain>
    </source>
</reference>
<dbReference type="RefSeq" id="WP_012582314.1">
    <property type="nucleotide sequence ID" value="NC_017537.1"/>
</dbReference>
<proteinExistence type="predicted"/>
<dbReference type="Pfam" id="PF11731">
    <property type="entry name" value="Cdd1"/>
    <property type="match status" value="1"/>
</dbReference>
<dbReference type="Proteomes" id="UP000000486">
    <property type="component" value="Chromosome"/>
</dbReference>
<dbReference type="PATRIC" id="fig|1030009.3.peg.2840"/>
<dbReference type="HOGENOM" id="CLU_160712_0_0_9"/>
<accession>A0A0E0UZW1</accession>